<feature type="transmembrane region" description="Helical" evidence="7">
    <location>
        <begin position="108"/>
        <end position="132"/>
    </location>
</feature>
<feature type="region of interest" description="Disordered" evidence="6">
    <location>
        <begin position="333"/>
        <end position="393"/>
    </location>
</feature>
<evidence type="ECO:0000256" key="6">
    <source>
        <dbReference type="SAM" id="MobiDB-lite"/>
    </source>
</evidence>
<proteinExistence type="inferred from homology"/>
<dbReference type="EMBL" id="MU004316">
    <property type="protein sequence ID" value="KAF2658249.1"/>
    <property type="molecule type" value="Genomic_DNA"/>
</dbReference>
<evidence type="ECO:0000256" key="4">
    <source>
        <dbReference type="ARBA" id="ARBA00023136"/>
    </source>
</evidence>
<keyword evidence="2 7" id="KW-0812">Transmembrane</keyword>
<organism evidence="9 10">
    <name type="scientific">Lophiostoma macrostomum CBS 122681</name>
    <dbReference type="NCBI Taxonomy" id="1314788"/>
    <lineage>
        <taxon>Eukaryota</taxon>
        <taxon>Fungi</taxon>
        <taxon>Dikarya</taxon>
        <taxon>Ascomycota</taxon>
        <taxon>Pezizomycotina</taxon>
        <taxon>Dothideomycetes</taxon>
        <taxon>Pleosporomycetidae</taxon>
        <taxon>Pleosporales</taxon>
        <taxon>Lophiostomataceae</taxon>
        <taxon>Lophiostoma</taxon>
    </lineage>
</organism>
<dbReference type="InterPro" id="IPR049326">
    <property type="entry name" value="Rhodopsin_dom_fungi"/>
</dbReference>
<protein>
    <recommendedName>
        <fullName evidence="8">Rhodopsin domain-containing protein</fullName>
    </recommendedName>
</protein>
<feature type="compositionally biased region" description="Polar residues" evidence="6">
    <location>
        <begin position="372"/>
        <end position="393"/>
    </location>
</feature>
<feature type="transmembrane region" description="Helical" evidence="7">
    <location>
        <begin position="267"/>
        <end position="287"/>
    </location>
</feature>
<evidence type="ECO:0000313" key="9">
    <source>
        <dbReference type="EMBL" id="KAF2658249.1"/>
    </source>
</evidence>
<comment type="similarity">
    <text evidence="5">Belongs to the SAT4 family.</text>
</comment>
<dbReference type="OrthoDB" id="444631at2759"/>
<dbReference type="PANTHER" id="PTHR33048:SF129">
    <property type="entry name" value="INTEGRAL MEMBRANE PROTEIN-RELATED"/>
    <property type="match status" value="1"/>
</dbReference>
<evidence type="ECO:0000259" key="8">
    <source>
        <dbReference type="Pfam" id="PF20684"/>
    </source>
</evidence>
<keyword evidence="10" id="KW-1185">Reference proteome</keyword>
<evidence type="ECO:0000256" key="1">
    <source>
        <dbReference type="ARBA" id="ARBA00004141"/>
    </source>
</evidence>
<feature type="compositionally biased region" description="Basic and acidic residues" evidence="6">
    <location>
        <begin position="355"/>
        <end position="371"/>
    </location>
</feature>
<evidence type="ECO:0000256" key="7">
    <source>
        <dbReference type="SAM" id="Phobius"/>
    </source>
</evidence>
<comment type="subcellular location">
    <subcellularLocation>
        <location evidence="1">Membrane</location>
        <topology evidence="1">Multi-pass membrane protein</topology>
    </subcellularLocation>
</comment>
<dbReference type="Proteomes" id="UP000799324">
    <property type="component" value="Unassembled WGS sequence"/>
</dbReference>
<accession>A0A6A6TE22</accession>
<dbReference type="Pfam" id="PF20684">
    <property type="entry name" value="Fung_rhodopsin"/>
    <property type="match status" value="1"/>
</dbReference>
<evidence type="ECO:0000256" key="2">
    <source>
        <dbReference type="ARBA" id="ARBA00022692"/>
    </source>
</evidence>
<dbReference type="GO" id="GO:0016020">
    <property type="term" value="C:membrane"/>
    <property type="evidence" value="ECO:0007669"/>
    <property type="project" value="UniProtKB-SubCell"/>
</dbReference>
<name>A0A6A6TE22_9PLEO</name>
<feature type="transmembrane region" description="Helical" evidence="7">
    <location>
        <begin position="144"/>
        <end position="165"/>
    </location>
</feature>
<dbReference type="InterPro" id="IPR052337">
    <property type="entry name" value="SAT4-like"/>
</dbReference>
<feature type="domain" description="Rhodopsin" evidence="8">
    <location>
        <begin position="49"/>
        <end position="293"/>
    </location>
</feature>
<reference evidence="9" key="1">
    <citation type="journal article" date="2020" name="Stud. Mycol.">
        <title>101 Dothideomycetes genomes: a test case for predicting lifestyles and emergence of pathogens.</title>
        <authorList>
            <person name="Haridas S."/>
            <person name="Albert R."/>
            <person name="Binder M."/>
            <person name="Bloem J."/>
            <person name="Labutti K."/>
            <person name="Salamov A."/>
            <person name="Andreopoulos B."/>
            <person name="Baker S."/>
            <person name="Barry K."/>
            <person name="Bills G."/>
            <person name="Bluhm B."/>
            <person name="Cannon C."/>
            <person name="Castanera R."/>
            <person name="Culley D."/>
            <person name="Daum C."/>
            <person name="Ezra D."/>
            <person name="Gonzalez J."/>
            <person name="Henrissat B."/>
            <person name="Kuo A."/>
            <person name="Liang C."/>
            <person name="Lipzen A."/>
            <person name="Lutzoni F."/>
            <person name="Magnuson J."/>
            <person name="Mondo S."/>
            <person name="Nolan M."/>
            <person name="Ohm R."/>
            <person name="Pangilinan J."/>
            <person name="Park H.-J."/>
            <person name="Ramirez L."/>
            <person name="Alfaro M."/>
            <person name="Sun H."/>
            <person name="Tritt A."/>
            <person name="Yoshinaga Y."/>
            <person name="Zwiers L.-H."/>
            <person name="Turgeon B."/>
            <person name="Goodwin S."/>
            <person name="Spatafora J."/>
            <person name="Crous P."/>
            <person name="Grigoriev I."/>
        </authorList>
    </citation>
    <scope>NUCLEOTIDE SEQUENCE</scope>
    <source>
        <strain evidence="9">CBS 122681</strain>
    </source>
</reference>
<feature type="transmembrane region" description="Helical" evidence="7">
    <location>
        <begin position="225"/>
        <end position="247"/>
    </location>
</feature>
<gene>
    <name evidence="9" type="ORF">K491DRAFT_713641</name>
</gene>
<keyword evidence="4 7" id="KW-0472">Membrane</keyword>
<feature type="transmembrane region" description="Helical" evidence="7">
    <location>
        <begin position="32"/>
        <end position="52"/>
    </location>
</feature>
<evidence type="ECO:0000256" key="3">
    <source>
        <dbReference type="ARBA" id="ARBA00022989"/>
    </source>
</evidence>
<feature type="transmembrane region" description="Helical" evidence="7">
    <location>
        <begin position="194"/>
        <end position="213"/>
    </location>
</feature>
<keyword evidence="3 7" id="KW-1133">Transmembrane helix</keyword>
<dbReference type="PANTHER" id="PTHR33048">
    <property type="entry name" value="PTH11-LIKE INTEGRAL MEMBRANE PROTEIN (AFU_ORTHOLOGUE AFUA_5G11245)"/>
    <property type="match status" value="1"/>
</dbReference>
<feature type="transmembrane region" description="Helical" evidence="7">
    <location>
        <begin position="64"/>
        <end position="88"/>
    </location>
</feature>
<evidence type="ECO:0000256" key="5">
    <source>
        <dbReference type="ARBA" id="ARBA00038359"/>
    </source>
</evidence>
<dbReference type="AlphaFoldDB" id="A0A6A6TE22"/>
<evidence type="ECO:0000313" key="10">
    <source>
        <dbReference type="Proteomes" id="UP000799324"/>
    </source>
</evidence>
<sequence length="393" mass="43658">MDFDQLVFRQNADAGAKPSQSFLDESRVPQMIAGNAFLQAFGTFIVFSRAYSRLVIVKNWKVEDYVLIVAWVFGTAYSACQYGQIAHGAGRHTAALSNFEDAVTSQKYAFAAQLILFFALALPKISICLSYIRIFYSDKTGRRLIQGVLVFLILSIVPFFIEALFQCKPISLYWDELRPVDKCLVDLPALYVNGSMNVFADLALMGIVGPRIISLKMNHRQKWALMGIISLGSFVAIAGIVRMVRVGTALSKYNTTGFDPSWDSYDVSIWTSVEIYVALICAAAPGIKPLVSKILPKLLGTSYRSRSRTTGAPTGNAYELNSKMKRTTGSHFHKSVSMTGLTKPDNPYSSIGRGTDQESIEKDYEFEERSRQPSPENGIVKTQQVIVQTSDLR</sequence>